<evidence type="ECO:0008006" key="4">
    <source>
        <dbReference type="Google" id="ProtNLM"/>
    </source>
</evidence>
<reference evidence="2 3" key="2">
    <citation type="journal article" date="2002" name="Nucleic Acids Res.">
        <title>Genome sequence of Oceanobacillus iheyensis isolated from the Iheya Ridge and its unexpected adaptive capabilities to extreme environments.</title>
        <authorList>
            <person name="Takami H."/>
            <person name="Takaki Y."/>
            <person name="Uchiyama I."/>
        </authorList>
    </citation>
    <scope>NUCLEOTIDE SEQUENCE [LARGE SCALE GENOMIC DNA]</scope>
    <source>
        <strain evidence="3">DSM 14371 / CIP 107618 / JCM 11309 / KCTC 3954 / HTE831</strain>
    </source>
</reference>
<dbReference type="eggNOG" id="COG0823">
    <property type="taxonomic scope" value="Bacteria"/>
</dbReference>
<dbReference type="RefSeq" id="WP_011067840.1">
    <property type="nucleotide sequence ID" value="NC_004193.1"/>
</dbReference>
<proteinExistence type="predicted"/>
<sequence>MKGKTQLFLCFSMVLVLFMIMPISALGAPGNDTPPEPAYAKWGRIAVQEVKAKYPEDKVVDYLHVGRKTNEQETIETFKLWLEGKTKEFGVIIDIHFNTNTEKITDIQFKETSR</sequence>
<keyword evidence="3" id="KW-1185">Reference proteome</keyword>
<dbReference type="AlphaFoldDB" id="Q8EKZ0"/>
<evidence type="ECO:0000313" key="2">
    <source>
        <dbReference type="EMBL" id="BAC15398.1"/>
    </source>
</evidence>
<keyword evidence="1" id="KW-0732">Signal</keyword>
<dbReference type="HOGENOM" id="CLU_172338_0_0_9"/>
<dbReference type="KEGG" id="oih:OB3442"/>
<protein>
    <recommendedName>
        <fullName evidence="4">DUF3889 domain-containing protein</fullName>
    </recommendedName>
</protein>
<dbReference type="Pfam" id="PF13028">
    <property type="entry name" value="DUF3889"/>
    <property type="match status" value="1"/>
</dbReference>
<dbReference type="STRING" id="221109.gene:10735694"/>
<name>Q8EKZ0_OCEIH</name>
<feature type="signal peptide" evidence="1">
    <location>
        <begin position="1"/>
        <end position="27"/>
    </location>
</feature>
<feature type="chain" id="PRO_5005369166" description="DUF3889 domain-containing protein" evidence="1">
    <location>
        <begin position="28"/>
        <end position="114"/>
    </location>
</feature>
<organism evidence="2 3">
    <name type="scientific">Oceanobacillus iheyensis (strain DSM 14371 / CIP 107618 / JCM 11309 / KCTC 3954 / HTE831)</name>
    <dbReference type="NCBI Taxonomy" id="221109"/>
    <lineage>
        <taxon>Bacteria</taxon>
        <taxon>Bacillati</taxon>
        <taxon>Bacillota</taxon>
        <taxon>Bacilli</taxon>
        <taxon>Bacillales</taxon>
        <taxon>Bacillaceae</taxon>
        <taxon>Oceanobacillus</taxon>
    </lineage>
</organism>
<dbReference type="OrthoDB" id="2377048at2"/>
<evidence type="ECO:0000256" key="1">
    <source>
        <dbReference type="SAM" id="SignalP"/>
    </source>
</evidence>
<dbReference type="EMBL" id="BA000028">
    <property type="protein sequence ID" value="BAC15398.1"/>
    <property type="molecule type" value="Genomic_DNA"/>
</dbReference>
<evidence type="ECO:0000313" key="3">
    <source>
        <dbReference type="Proteomes" id="UP000000822"/>
    </source>
</evidence>
<accession>Q8EKZ0</accession>
<dbReference type="InterPro" id="IPR024987">
    <property type="entry name" value="DUF3889"/>
</dbReference>
<dbReference type="Proteomes" id="UP000000822">
    <property type="component" value="Chromosome"/>
</dbReference>
<gene>
    <name evidence="2" type="ordered locus">OB3442</name>
</gene>
<reference evidence="2 3" key="1">
    <citation type="journal article" date="2001" name="FEMS Microbiol. Lett.">
        <title>Oceanobacillus iheyensis gen. nov., sp. nov., a deep-sea extremely halotolerant and alkaliphilic species isolated from a depth of 1050 m on the Iheya Ridge.</title>
        <authorList>
            <person name="Lu J."/>
            <person name="Nogi Y."/>
            <person name="Takami H."/>
        </authorList>
    </citation>
    <scope>NUCLEOTIDE SEQUENCE [LARGE SCALE GENOMIC DNA]</scope>
    <source>
        <strain evidence="3">DSM 14371 / CIP 107618 / JCM 11309 / KCTC 3954 / HTE831</strain>
    </source>
</reference>
<dbReference type="Gene3D" id="3.10.450.390">
    <property type="entry name" value="Protein of unknown function DUF3889"/>
    <property type="match status" value="1"/>
</dbReference>
<dbReference type="PhylomeDB" id="Q8EKZ0"/>